<name>A0A2P8F3P8_9GAMM</name>
<evidence type="ECO:0000313" key="3">
    <source>
        <dbReference type="EMBL" id="PSL16326.1"/>
    </source>
</evidence>
<feature type="domain" description="Rhodanese" evidence="2">
    <location>
        <begin position="18"/>
        <end position="126"/>
    </location>
</feature>
<evidence type="ECO:0000259" key="2">
    <source>
        <dbReference type="PROSITE" id="PS50206"/>
    </source>
</evidence>
<dbReference type="RefSeq" id="WP_106590532.1">
    <property type="nucleotide sequence ID" value="NZ_PYGI01000002.1"/>
</dbReference>
<protein>
    <submittedName>
        <fullName evidence="3">Thiosulfate/3-mercaptopyruvate sulfurtransferase</fullName>
    </submittedName>
</protein>
<organism evidence="3 4">
    <name type="scientific">Marinobacterium halophilum</name>
    <dbReference type="NCBI Taxonomy" id="267374"/>
    <lineage>
        <taxon>Bacteria</taxon>
        <taxon>Pseudomonadati</taxon>
        <taxon>Pseudomonadota</taxon>
        <taxon>Gammaproteobacteria</taxon>
        <taxon>Oceanospirillales</taxon>
        <taxon>Oceanospirillaceae</taxon>
        <taxon>Marinobacterium</taxon>
    </lineage>
</organism>
<dbReference type="PROSITE" id="PS50206">
    <property type="entry name" value="RHODANESE_3"/>
    <property type="match status" value="2"/>
</dbReference>
<keyword evidence="3" id="KW-0808">Transferase</keyword>
<dbReference type="Proteomes" id="UP000242133">
    <property type="component" value="Unassembled WGS sequence"/>
</dbReference>
<keyword evidence="1" id="KW-0677">Repeat</keyword>
<dbReference type="InterPro" id="IPR001307">
    <property type="entry name" value="Thiosulphate_STrfase_CS"/>
</dbReference>
<keyword evidence="3" id="KW-0670">Pyruvate</keyword>
<gene>
    <name evidence="3" type="ORF">CLV44_102251</name>
</gene>
<dbReference type="InterPro" id="IPR051126">
    <property type="entry name" value="Thiosulfate_sulfurtransferase"/>
</dbReference>
<feature type="domain" description="Rhodanese" evidence="2">
    <location>
        <begin position="156"/>
        <end position="270"/>
    </location>
</feature>
<dbReference type="Gene3D" id="3.40.250.10">
    <property type="entry name" value="Rhodanese-like domain"/>
    <property type="match status" value="2"/>
</dbReference>
<dbReference type="SMART" id="SM00450">
    <property type="entry name" value="RHOD"/>
    <property type="match status" value="2"/>
</dbReference>
<accession>A0A2P8F3P8</accession>
<dbReference type="AlphaFoldDB" id="A0A2P8F3P8"/>
<dbReference type="InterPro" id="IPR036873">
    <property type="entry name" value="Rhodanese-like_dom_sf"/>
</dbReference>
<dbReference type="Pfam" id="PF00581">
    <property type="entry name" value="Rhodanese"/>
    <property type="match status" value="2"/>
</dbReference>
<dbReference type="PROSITE" id="PS00380">
    <property type="entry name" value="RHODANESE_1"/>
    <property type="match status" value="1"/>
</dbReference>
<evidence type="ECO:0000256" key="1">
    <source>
        <dbReference type="ARBA" id="ARBA00022737"/>
    </source>
</evidence>
<dbReference type="PANTHER" id="PTHR43855">
    <property type="entry name" value="THIOSULFATE SULFURTRANSFERASE"/>
    <property type="match status" value="1"/>
</dbReference>
<keyword evidence="4" id="KW-1185">Reference proteome</keyword>
<dbReference type="OrthoDB" id="9781034at2"/>
<dbReference type="PANTHER" id="PTHR43855:SF1">
    <property type="entry name" value="THIOSULFATE SULFURTRANSFERASE"/>
    <property type="match status" value="1"/>
</dbReference>
<dbReference type="CDD" id="cd01449">
    <property type="entry name" value="TST_Repeat_2"/>
    <property type="match status" value="1"/>
</dbReference>
<sequence length="277" mass="30502">MLSLPLVIAPEALAPHLQAPNLLIVDLSTPDNYYAGHIPGAVHLDPARLMCGEEPVPNKIPNAQQLQALFSELGLTPHTQVVVYDDQKGLLAGRMIWTLNSIGHEAASVLDGHLQAWKAAGLPLEQQANTPQPGDVKLQDVPTLRMSAEQILAQLDSGTLCIWDARSDAEYRGEKVVNAQRGGHIPGALNLEWTELLQPGLIPRLKPRDQLITLLAEKGIDTRKQVVTHCQTHRRSGLTYLVGKWLQIPQLACYDGSWFEWGNRPDLPVETDQCPTE</sequence>
<proteinExistence type="predicted"/>
<dbReference type="CDD" id="cd01448">
    <property type="entry name" value="TST_Repeat_1"/>
    <property type="match status" value="1"/>
</dbReference>
<comment type="caution">
    <text evidence="3">The sequence shown here is derived from an EMBL/GenBank/DDBJ whole genome shotgun (WGS) entry which is preliminary data.</text>
</comment>
<dbReference type="GO" id="GO:0004792">
    <property type="term" value="F:thiosulfate-cyanide sulfurtransferase activity"/>
    <property type="evidence" value="ECO:0007669"/>
    <property type="project" value="InterPro"/>
</dbReference>
<evidence type="ECO:0000313" key="4">
    <source>
        <dbReference type="Proteomes" id="UP000242133"/>
    </source>
</evidence>
<reference evidence="3 4" key="1">
    <citation type="submission" date="2018-03" db="EMBL/GenBank/DDBJ databases">
        <title>Genomic Encyclopedia of Archaeal and Bacterial Type Strains, Phase II (KMG-II): from individual species to whole genera.</title>
        <authorList>
            <person name="Goeker M."/>
        </authorList>
    </citation>
    <scope>NUCLEOTIDE SEQUENCE [LARGE SCALE GENOMIC DNA]</scope>
    <source>
        <strain evidence="3 4">DSM 17586</strain>
    </source>
</reference>
<dbReference type="InterPro" id="IPR001763">
    <property type="entry name" value="Rhodanese-like_dom"/>
</dbReference>
<dbReference type="SUPFAM" id="SSF52821">
    <property type="entry name" value="Rhodanese/Cell cycle control phosphatase"/>
    <property type="match status" value="2"/>
</dbReference>
<dbReference type="EMBL" id="PYGI01000002">
    <property type="protein sequence ID" value="PSL16326.1"/>
    <property type="molecule type" value="Genomic_DNA"/>
</dbReference>